<sequence>MELWLRITRLPNIRGDAYSRLATREDSLPNIQGFAGGNSPGLILTMIGFAEVLDVEAGDGWKWNSGRLTNQRDRSQGLEPSNSIAPSTSQSTPVQIPFEPSFLSYNLSSSLAINTYQHGRHEAADLAGQWHGQAQAG</sequence>
<organism evidence="2 3">
    <name type="scientific">Hortaea werneckii</name>
    <name type="common">Black yeast</name>
    <name type="synonym">Cladosporium werneckii</name>
    <dbReference type="NCBI Taxonomy" id="91943"/>
    <lineage>
        <taxon>Eukaryota</taxon>
        <taxon>Fungi</taxon>
        <taxon>Dikarya</taxon>
        <taxon>Ascomycota</taxon>
        <taxon>Pezizomycotina</taxon>
        <taxon>Dothideomycetes</taxon>
        <taxon>Dothideomycetidae</taxon>
        <taxon>Mycosphaerellales</taxon>
        <taxon>Teratosphaeriaceae</taxon>
        <taxon>Hortaea</taxon>
    </lineage>
</organism>
<protein>
    <submittedName>
        <fullName evidence="2">Uncharacterized protein</fullName>
    </submittedName>
</protein>
<evidence type="ECO:0000256" key="1">
    <source>
        <dbReference type="SAM" id="MobiDB-lite"/>
    </source>
</evidence>
<evidence type="ECO:0000313" key="3">
    <source>
        <dbReference type="Proteomes" id="UP000271337"/>
    </source>
</evidence>
<accession>A0A3M6ZL53</accession>
<gene>
    <name evidence="2" type="ORF">D0867_06664</name>
</gene>
<feature type="compositionally biased region" description="Polar residues" evidence="1">
    <location>
        <begin position="78"/>
        <end position="93"/>
    </location>
</feature>
<dbReference type="EMBL" id="QWIL01000658">
    <property type="protein sequence ID" value="RMY15974.1"/>
    <property type="molecule type" value="Genomic_DNA"/>
</dbReference>
<reference evidence="2 3" key="1">
    <citation type="journal article" date="2018" name="BMC Genomics">
        <title>Genomic evidence for intraspecific hybridization in a clonal and extremely halotolerant yeast.</title>
        <authorList>
            <person name="Gostincar C."/>
            <person name="Stajich J.E."/>
            <person name="Zupancic J."/>
            <person name="Zalar P."/>
            <person name="Gunde-Cimerman N."/>
        </authorList>
    </citation>
    <scope>NUCLEOTIDE SEQUENCE [LARGE SCALE GENOMIC DNA]</scope>
    <source>
        <strain evidence="2 3">EXF-6669</strain>
    </source>
</reference>
<evidence type="ECO:0000313" key="2">
    <source>
        <dbReference type="EMBL" id="RMY15974.1"/>
    </source>
</evidence>
<dbReference type="AlphaFoldDB" id="A0A3M6ZL53"/>
<comment type="caution">
    <text evidence="2">The sequence shown here is derived from an EMBL/GenBank/DDBJ whole genome shotgun (WGS) entry which is preliminary data.</text>
</comment>
<name>A0A3M6ZL53_HORWE</name>
<dbReference type="Proteomes" id="UP000271337">
    <property type="component" value="Unassembled WGS sequence"/>
</dbReference>
<feature type="region of interest" description="Disordered" evidence="1">
    <location>
        <begin position="63"/>
        <end position="93"/>
    </location>
</feature>
<proteinExistence type="predicted"/>